<dbReference type="InterPro" id="IPR024370">
    <property type="entry name" value="PBP_domain"/>
</dbReference>
<evidence type="ECO:0000313" key="2">
    <source>
        <dbReference type="EMBL" id="PWI57387.1"/>
    </source>
</evidence>
<dbReference type="Gene3D" id="1.10.260.40">
    <property type="entry name" value="lambda repressor-like DNA-binding domains"/>
    <property type="match status" value="1"/>
</dbReference>
<dbReference type="OrthoDB" id="9805928at2"/>
<dbReference type="PROSITE" id="PS50943">
    <property type="entry name" value="HTH_CROC1"/>
    <property type="match status" value="1"/>
</dbReference>
<evidence type="ECO:0000313" key="3">
    <source>
        <dbReference type="Proteomes" id="UP000245380"/>
    </source>
</evidence>
<dbReference type="EMBL" id="MPDK01000013">
    <property type="protein sequence ID" value="PWI57387.1"/>
    <property type="molecule type" value="Genomic_DNA"/>
</dbReference>
<gene>
    <name evidence="2" type="ORF">BM613_08650</name>
</gene>
<dbReference type="SUPFAM" id="SSF53850">
    <property type="entry name" value="Periplasmic binding protein-like II"/>
    <property type="match status" value="1"/>
</dbReference>
<comment type="caution">
    <text evidence="2">The sequence shown here is derived from an EMBL/GenBank/DDBJ whole genome shotgun (WGS) entry which is preliminary data.</text>
</comment>
<dbReference type="CDD" id="cd00093">
    <property type="entry name" value="HTH_XRE"/>
    <property type="match status" value="1"/>
</dbReference>
<proteinExistence type="predicted"/>
<evidence type="ECO:0000259" key="1">
    <source>
        <dbReference type="PROSITE" id="PS50943"/>
    </source>
</evidence>
<dbReference type="AlphaFoldDB" id="A0A2U3D7X7"/>
<dbReference type="Pfam" id="PF01381">
    <property type="entry name" value="HTH_3"/>
    <property type="match status" value="1"/>
</dbReference>
<dbReference type="InterPro" id="IPR010982">
    <property type="entry name" value="Lambda_DNA-bd_dom_sf"/>
</dbReference>
<dbReference type="InterPro" id="IPR001387">
    <property type="entry name" value="Cro/C1-type_HTH"/>
</dbReference>
<dbReference type="Proteomes" id="UP000245380">
    <property type="component" value="Unassembled WGS sequence"/>
</dbReference>
<protein>
    <recommendedName>
        <fullName evidence="1">HTH cro/C1-type domain-containing protein</fullName>
    </recommendedName>
</protein>
<keyword evidence="3" id="KW-1185">Reference proteome</keyword>
<dbReference type="RefSeq" id="WP_109430791.1">
    <property type="nucleotide sequence ID" value="NZ_MPDK01000013.1"/>
</dbReference>
<dbReference type="SUPFAM" id="SSF47413">
    <property type="entry name" value="lambda repressor-like DNA-binding domains"/>
    <property type="match status" value="1"/>
</dbReference>
<dbReference type="Pfam" id="PF12727">
    <property type="entry name" value="PBP_like"/>
    <property type="match status" value="1"/>
</dbReference>
<sequence>MLINHIRSFRSKFGFSQADLAEQAGVTRQAISSIESNQVVPSTAIALRLARIFGVSVEELFEETTNKLEVIATVDNSENEWRPGDRVIVTKIGKTRTAHLATVLQGQRLQSHPASGVIRERLDTRHVRVELIPVQSSAQSIVLAGCDIALGLLAEYVECQHQGTQAVWYNADNRQALHKLTQGFAHVAALHFPSGSPVQSALTDFSFAHRRIRFASWRIGWVVAAGNPHGFRDVQDLTHKRLRLVNRPKGAGVRTTLDRLLTTHGIAGSTLPGYRYEVAGHLQVVDAITSGAADVGIAMESAATLAKLDFLPIHEEVCDLLIPDVAVDANVERTLSLLYSDPFRWDLSRFGPYDICQTGMMIETGNSTC</sequence>
<feature type="domain" description="HTH cro/C1-type" evidence="1">
    <location>
        <begin position="6"/>
        <end position="60"/>
    </location>
</feature>
<reference evidence="2 3" key="1">
    <citation type="submission" date="2016-11" db="EMBL/GenBank/DDBJ databases">
        <title>Comparative genomics of Acidibacillus ferroxidans species.</title>
        <authorList>
            <person name="Oliveira G."/>
            <person name="Nunes G."/>
            <person name="Oliveira R."/>
            <person name="Araujo F."/>
            <person name="Salim A."/>
            <person name="Scholte L."/>
            <person name="Morais D."/>
            <person name="Nancucheo I."/>
            <person name="Johnson D.B."/>
            <person name="Grail B."/>
            <person name="Bittencourt J."/>
            <person name="Valadares R."/>
        </authorList>
    </citation>
    <scope>NUCLEOTIDE SEQUENCE [LARGE SCALE GENOMIC DNA]</scope>
    <source>
        <strain evidence="2 3">Y002</strain>
    </source>
</reference>
<dbReference type="PANTHER" id="PTHR38431:SF1">
    <property type="entry name" value="BLL2305 PROTEIN"/>
    <property type="match status" value="1"/>
</dbReference>
<accession>A0A2U3D7X7</accession>
<name>A0A2U3D7X7_SULT2</name>
<dbReference type="SMART" id="SM00530">
    <property type="entry name" value="HTH_XRE"/>
    <property type="match status" value="1"/>
</dbReference>
<dbReference type="PANTHER" id="PTHR38431">
    <property type="entry name" value="BLL2305 PROTEIN"/>
    <property type="match status" value="1"/>
</dbReference>
<organism evidence="2 3">
    <name type="scientific">Sulfoacidibacillus thermotolerans</name>
    <name type="common">Acidibacillus sulfuroxidans</name>
    <dbReference type="NCBI Taxonomy" id="1765684"/>
    <lineage>
        <taxon>Bacteria</taxon>
        <taxon>Bacillati</taxon>
        <taxon>Bacillota</taxon>
        <taxon>Bacilli</taxon>
        <taxon>Bacillales</taxon>
        <taxon>Alicyclobacillaceae</taxon>
        <taxon>Sulfoacidibacillus</taxon>
    </lineage>
</organism>
<dbReference type="GO" id="GO:0003677">
    <property type="term" value="F:DNA binding"/>
    <property type="evidence" value="ECO:0007669"/>
    <property type="project" value="InterPro"/>
</dbReference>